<feature type="transmembrane region" description="Helical" evidence="9">
    <location>
        <begin position="231"/>
        <end position="250"/>
    </location>
</feature>
<dbReference type="eggNOG" id="COG1459">
    <property type="taxonomic scope" value="Bacteria"/>
</dbReference>
<proteinExistence type="inferred from homology"/>
<dbReference type="PRINTS" id="PR00812">
    <property type="entry name" value="BCTERIALGSPF"/>
</dbReference>
<evidence type="ECO:0000256" key="7">
    <source>
        <dbReference type="ARBA" id="ARBA00023136"/>
    </source>
</evidence>
<dbReference type="Pfam" id="PF00482">
    <property type="entry name" value="T2SSF"/>
    <property type="match status" value="2"/>
</dbReference>
<name>A0A0H4WLF1_9BACT</name>
<keyword evidence="6 9" id="KW-1133">Transmembrane helix</keyword>
<keyword evidence="12" id="KW-1185">Reference proteome</keyword>
<evidence type="ECO:0000256" key="3">
    <source>
        <dbReference type="ARBA" id="ARBA00022475"/>
    </source>
</evidence>
<evidence type="ECO:0000313" key="12">
    <source>
        <dbReference type="Proteomes" id="UP000009026"/>
    </source>
</evidence>
<evidence type="ECO:0000256" key="1">
    <source>
        <dbReference type="ARBA" id="ARBA00004429"/>
    </source>
</evidence>
<evidence type="ECO:0000256" key="2">
    <source>
        <dbReference type="ARBA" id="ARBA00005745"/>
    </source>
</evidence>
<keyword evidence="8" id="KW-0175">Coiled coil</keyword>
<dbReference type="InterPro" id="IPR003004">
    <property type="entry name" value="GspF/PilC"/>
</dbReference>
<dbReference type="InterPro" id="IPR042094">
    <property type="entry name" value="T2SS_GspF_sf"/>
</dbReference>
<feature type="domain" description="Type II secretion system protein GspF" evidence="10">
    <location>
        <begin position="281"/>
        <end position="403"/>
    </location>
</feature>
<evidence type="ECO:0000259" key="10">
    <source>
        <dbReference type="Pfam" id="PF00482"/>
    </source>
</evidence>
<evidence type="ECO:0000256" key="6">
    <source>
        <dbReference type="ARBA" id="ARBA00022989"/>
    </source>
</evidence>
<dbReference type="Proteomes" id="UP000009026">
    <property type="component" value="Chromosome"/>
</dbReference>
<comment type="similarity">
    <text evidence="2">Belongs to the GSP F family.</text>
</comment>
<dbReference type="InterPro" id="IPR018076">
    <property type="entry name" value="T2SS_GspF_dom"/>
</dbReference>
<gene>
    <name evidence="11" type="ORF">A176_001123</name>
</gene>
<comment type="subcellular location">
    <subcellularLocation>
        <location evidence="1">Cell inner membrane</location>
        <topology evidence="1">Multi-pass membrane protein</topology>
    </subcellularLocation>
</comment>
<keyword evidence="5 9" id="KW-0812">Transmembrane</keyword>
<feature type="transmembrane region" description="Helical" evidence="9">
    <location>
        <begin position="177"/>
        <end position="197"/>
    </location>
</feature>
<dbReference type="GO" id="GO:0015628">
    <property type="term" value="P:protein secretion by the type II secretion system"/>
    <property type="evidence" value="ECO:0007669"/>
    <property type="project" value="TreeGrafter"/>
</dbReference>
<evidence type="ECO:0000256" key="4">
    <source>
        <dbReference type="ARBA" id="ARBA00022519"/>
    </source>
</evidence>
<evidence type="ECO:0000313" key="11">
    <source>
        <dbReference type="EMBL" id="AKQ64211.1"/>
    </source>
</evidence>
<dbReference type="PATRIC" id="fig|1297742.4.peg.1141"/>
<feature type="transmembrane region" description="Helical" evidence="9">
    <location>
        <begin position="384"/>
        <end position="411"/>
    </location>
</feature>
<evidence type="ECO:0000256" key="9">
    <source>
        <dbReference type="SAM" id="Phobius"/>
    </source>
</evidence>
<keyword evidence="4" id="KW-0997">Cell inner membrane</keyword>
<organism evidence="11 12">
    <name type="scientific">Pseudomyxococcus hansupus</name>
    <dbReference type="NCBI Taxonomy" id="1297742"/>
    <lineage>
        <taxon>Bacteria</taxon>
        <taxon>Pseudomonadati</taxon>
        <taxon>Myxococcota</taxon>
        <taxon>Myxococcia</taxon>
        <taxon>Myxococcales</taxon>
        <taxon>Cystobacterineae</taxon>
        <taxon>Myxococcaceae</taxon>
        <taxon>Pseudomyxococcus</taxon>
    </lineage>
</organism>
<dbReference type="STRING" id="1297742.A176_001123"/>
<evidence type="ECO:0000256" key="5">
    <source>
        <dbReference type="ARBA" id="ARBA00022692"/>
    </source>
</evidence>
<protein>
    <submittedName>
        <fullName evidence="11">Type IV fimbrial assembly protein PilC</fullName>
    </submittedName>
</protein>
<keyword evidence="7 9" id="KW-0472">Membrane</keyword>
<feature type="coiled-coil region" evidence="8">
    <location>
        <begin position="153"/>
        <end position="180"/>
    </location>
</feature>
<dbReference type="FunFam" id="1.20.81.30:FF:000001">
    <property type="entry name" value="Type II secretion system protein F"/>
    <property type="match status" value="2"/>
</dbReference>
<sequence length="412" mass="44515">MKSAAAPKKVTAQFLWEAKTKSGETKKGEMEAMDIEAVNARLKSLGLNPTKVRKKSVLDAGISMPGIGGVTGKDILVFTRQFATMIDAGLPLVQCLDILATQMDNPAFKKVLFAIKGKVEQGSTFADALKEHPKVFDELYVQLCAAGEVGGILDSILNRLAAYREKNEKLKNKVKSAMTYPAIVILVAIGVTALLLLKVTPVFEKMFSDFGSALPGPTQMVVDFSHLAQEYIFHVLAGIFVLVTSFSWTYRQPKGRKFWDKVFISAPLFGPVLRKVAVARFTRTLGTMLSSGVPILDALDVTAKTAGNRTVEEAIYYVRGKIAEGKNIAGPLLETKVFPSMVVQMIGVGEATGAMDTMLNKIADFYDDEVDSAVNGLTAMIEPLLMVFLGGVVGGFLIAMYLPIFGLAGAIK</sequence>
<keyword evidence="3" id="KW-1003">Cell membrane</keyword>
<dbReference type="KEGG" id="mym:A176_001123"/>
<reference evidence="11 12" key="1">
    <citation type="journal article" date="2016" name="PLoS ONE">
        <title>Complete Genome Sequence and Comparative Genomics of a Novel Myxobacterium Myxococcus hansupus.</title>
        <authorList>
            <person name="Sharma G."/>
            <person name="Narwani T."/>
            <person name="Subramanian S."/>
        </authorList>
    </citation>
    <scope>NUCLEOTIDE SEQUENCE [LARGE SCALE GENOMIC DNA]</scope>
    <source>
        <strain evidence="12">mixupus</strain>
    </source>
</reference>
<dbReference type="GO" id="GO:0005886">
    <property type="term" value="C:plasma membrane"/>
    <property type="evidence" value="ECO:0007669"/>
    <property type="project" value="UniProtKB-SubCell"/>
</dbReference>
<evidence type="ECO:0000256" key="8">
    <source>
        <dbReference type="SAM" id="Coils"/>
    </source>
</evidence>
<dbReference type="PANTHER" id="PTHR30012">
    <property type="entry name" value="GENERAL SECRETION PATHWAY PROTEIN"/>
    <property type="match status" value="1"/>
</dbReference>
<dbReference type="AlphaFoldDB" id="A0A0H4WLF1"/>
<dbReference type="PANTHER" id="PTHR30012:SF7">
    <property type="entry name" value="PROTEIN TRANSPORT PROTEIN HOFC HOMOLOG"/>
    <property type="match status" value="1"/>
</dbReference>
<feature type="domain" description="Type II secretion system protein GspF" evidence="10">
    <location>
        <begin position="78"/>
        <end position="201"/>
    </location>
</feature>
<dbReference type="EMBL" id="CP012109">
    <property type="protein sequence ID" value="AKQ64211.1"/>
    <property type="molecule type" value="Genomic_DNA"/>
</dbReference>
<dbReference type="Gene3D" id="1.20.81.30">
    <property type="entry name" value="Type II secretion system (T2SS), domain F"/>
    <property type="match status" value="2"/>
</dbReference>
<accession>A0A0H4WLF1</accession>